<dbReference type="SUPFAM" id="SSF103473">
    <property type="entry name" value="MFS general substrate transporter"/>
    <property type="match status" value="1"/>
</dbReference>
<gene>
    <name evidence="4" type="ORF">SNE40_019558</name>
</gene>
<feature type="transmembrane region" description="Helical" evidence="2">
    <location>
        <begin position="101"/>
        <end position="125"/>
    </location>
</feature>
<feature type="transmembrane region" description="Helical" evidence="2">
    <location>
        <begin position="75"/>
        <end position="95"/>
    </location>
</feature>
<dbReference type="Gene3D" id="1.20.1250.20">
    <property type="entry name" value="MFS general substrate transporter like domains"/>
    <property type="match status" value="1"/>
</dbReference>
<feature type="transmembrane region" description="Helical" evidence="2">
    <location>
        <begin position="137"/>
        <end position="158"/>
    </location>
</feature>
<comment type="subcellular location">
    <subcellularLocation>
        <location evidence="1">Membrane</location>
        <topology evidence="1">Multi-pass membrane protein</topology>
    </subcellularLocation>
</comment>
<evidence type="ECO:0000256" key="1">
    <source>
        <dbReference type="ARBA" id="ARBA00004141"/>
    </source>
</evidence>
<dbReference type="PANTHER" id="PTHR11360:SF284">
    <property type="entry name" value="EG:103B4.3 PROTEIN-RELATED"/>
    <property type="match status" value="1"/>
</dbReference>
<evidence type="ECO:0000259" key="3">
    <source>
        <dbReference type="PROSITE" id="PS50850"/>
    </source>
</evidence>
<organism evidence="4 5">
    <name type="scientific">Patella caerulea</name>
    <name type="common">Rayed Mediterranean limpet</name>
    <dbReference type="NCBI Taxonomy" id="87958"/>
    <lineage>
        <taxon>Eukaryota</taxon>
        <taxon>Metazoa</taxon>
        <taxon>Spiralia</taxon>
        <taxon>Lophotrochozoa</taxon>
        <taxon>Mollusca</taxon>
        <taxon>Gastropoda</taxon>
        <taxon>Patellogastropoda</taxon>
        <taxon>Patelloidea</taxon>
        <taxon>Patellidae</taxon>
        <taxon>Patella</taxon>
    </lineage>
</organism>
<evidence type="ECO:0000313" key="5">
    <source>
        <dbReference type="Proteomes" id="UP001347796"/>
    </source>
</evidence>
<accession>A0AAN8J7F1</accession>
<feature type="transmembrane region" description="Helical" evidence="2">
    <location>
        <begin position="347"/>
        <end position="369"/>
    </location>
</feature>
<dbReference type="PANTHER" id="PTHR11360">
    <property type="entry name" value="MONOCARBOXYLATE TRANSPORTER"/>
    <property type="match status" value="1"/>
</dbReference>
<proteinExistence type="predicted"/>
<protein>
    <recommendedName>
        <fullName evidence="3">Major facilitator superfamily (MFS) profile domain-containing protein</fullName>
    </recommendedName>
</protein>
<dbReference type="InterPro" id="IPR020846">
    <property type="entry name" value="MFS_dom"/>
</dbReference>
<dbReference type="GO" id="GO:0008028">
    <property type="term" value="F:monocarboxylic acid transmembrane transporter activity"/>
    <property type="evidence" value="ECO:0007669"/>
    <property type="project" value="TreeGrafter"/>
</dbReference>
<dbReference type="InterPro" id="IPR011701">
    <property type="entry name" value="MFS"/>
</dbReference>
<keyword evidence="5" id="KW-1185">Reference proteome</keyword>
<name>A0AAN8J7F1_PATCE</name>
<dbReference type="EMBL" id="JAZGQO010000014">
    <property type="protein sequence ID" value="KAK6171352.1"/>
    <property type="molecule type" value="Genomic_DNA"/>
</dbReference>
<feature type="transmembrane region" description="Helical" evidence="2">
    <location>
        <begin position="164"/>
        <end position="183"/>
    </location>
</feature>
<keyword evidence="2" id="KW-0812">Transmembrane</keyword>
<evidence type="ECO:0000313" key="4">
    <source>
        <dbReference type="EMBL" id="KAK6171352.1"/>
    </source>
</evidence>
<feature type="transmembrane region" description="Helical" evidence="2">
    <location>
        <begin position="289"/>
        <end position="312"/>
    </location>
</feature>
<feature type="transmembrane region" description="Helical" evidence="2">
    <location>
        <begin position="321"/>
        <end position="341"/>
    </location>
</feature>
<feature type="transmembrane region" description="Helical" evidence="2">
    <location>
        <begin position="44"/>
        <end position="68"/>
    </location>
</feature>
<dbReference type="AlphaFoldDB" id="A0AAN8J7F1"/>
<keyword evidence="2" id="KW-1133">Transmembrane helix</keyword>
<evidence type="ECO:0000256" key="2">
    <source>
        <dbReference type="SAM" id="Phobius"/>
    </source>
</evidence>
<feature type="transmembrane region" description="Helical" evidence="2">
    <location>
        <begin position="381"/>
        <end position="400"/>
    </location>
</feature>
<comment type="caution">
    <text evidence="4">The sequence shown here is derived from an EMBL/GenBank/DDBJ whole genome shotgun (WGS) entry which is preliminary data.</text>
</comment>
<dbReference type="GO" id="GO:0016020">
    <property type="term" value="C:membrane"/>
    <property type="evidence" value="ECO:0007669"/>
    <property type="project" value="UniProtKB-SubCell"/>
</dbReference>
<dbReference type="InterPro" id="IPR036259">
    <property type="entry name" value="MFS_trans_sf"/>
</dbReference>
<reference evidence="4 5" key="1">
    <citation type="submission" date="2024-01" db="EMBL/GenBank/DDBJ databases">
        <title>The genome of the rayed Mediterranean limpet Patella caerulea (Linnaeus, 1758).</title>
        <authorList>
            <person name="Anh-Thu Weber A."/>
            <person name="Halstead-Nussloch G."/>
        </authorList>
    </citation>
    <scope>NUCLEOTIDE SEQUENCE [LARGE SCALE GENOMIC DNA]</scope>
    <source>
        <strain evidence="4">AATW-2023a</strain>
        <tissue evidence="4">Whole specimen</tissue>
    </source>
</reference>
<feature type="transmembrane region" description="Helical" evidence="2">
    <location>
        <begin position="412"/>
        <end position="433"/>
    </location>
</feature>
<feature type="transmembrane region" description="Helical" evidence="2">
    <location>
        <begin position="7"/>
        <end position="32"/>
    </location>
</feature>
<feature type="transmembrane region" description="Helical" evidence="2">
    <location>
        <begin position="256"/>
        <end position="277"/>
    </location>
</feature>
<dbReference type="Pfam" id="PF07690">
    <property type="entry name" value="MFS_1"/>
    <property type="match status" value="1"/>
</dbReference>
<dbReference type="PROSITE" id="PS50850">
    <property type="entry name" value="MFS"/>
    <property type="match status" value="1"/>
</dbReference>
<dbReference type="Proteomes" id="UP001347796">
    <property type="component" value="Unassembled WGS sequence"/>
</dbReference>
<keyword evidence="2" id="KW-0472">Membrane</keyword>
<dbReference type="InterPro" id="IPR050327">
    <property type="entry name" value="Proton-linked_MCT"/>
</dbReference>
<feature type="domain" description="Major facilitator superfamily (MFS) profile" evidence="3">
    <location>
        <begin position="10"/>
        <end position="436"/>
    </location>
</feature>
<sequence>MEGGRWGLVIIFAAFMIQFITFGTSFAMGVYAVEFLDYFKDDAFAVSFILSINLGVFLGSGPFVGYLMTKFSHRLIVLVGGVMSTVGLLMIPILPYLPALYIFYGLLNGLGCCMSYTPSHVLSGLYYDKYQSLSTGVATSGSGLGSAVMPILAGYLIEEFTWKGSLYIISGINLHVLVFGALLRPVPKSAKTSLSDSNIGIKSDINNETKMALLDIQENKNSTGSVDKTPIIKKVAGSCLAKIYHNHLFVFQNFGFVVYCINNICWNCSCAITVTFIPDYLVEQGIERIDAAFIVTITGLGTFIGGVAGAILGNIPWINRLGLFSFSNIVFGVCCFIFVWISDYVDYLTVGFVSGFVFGITLALLLVLVTDFLGMEHLGHGLGYLLLANGIGAFVGPPIAGKIEEMYGSYEPSLYTAGVICVIGGCLLVLMPIQKALMKDDSRQCKETEITLTTEV</sequence>